<dbReference type="Proteomes" id="UP000515129">
    <property type="component" value="Chromosome 25"/>
</dbReference>
<keyword evidence="4" id="KW-0472">Membrane</keyword>
<evidence type="ECO:0000256" key="4">
    <source>
        <dbReference type="ARBA" id="ARBA00023136"/>
    </source>
</evidence>
<dbReference type="GO" id="GO:0061617">
    <property type="term" value="C:MICOS complex"/>
    <property type="evidence" value="ECO:0007669"/>
    <property type="project" value="InterPro"/>
</dbReference>
<feature type="coiled-coil region" evidence="8">
    <location>
        <begin position="221"/>
        <end position="346"/>
    </location>
</feature>
<organism evidence="10 11">
    <name type="scientific">Carassius auratus</name>
    <name type="common">Goldfish</name>
    <dbReference type="NCBI Taxonomy" id="7957"/>
    <lineage>
        <taxon>Eukaryota</taxon>
        <taxon>Metazoa</taxon>
        <taxon>Chordata</taxon>
        <taxon>Craniata</taxon>
        <taxon>Vertebrata</taxon>
        <taxon>Euteleostomi</taxon>
        <taxon>Actinopterygii</taxon>
        <taxon>Neopterygii</taxon>
        <taxon>Teleostei</taxon>
        <taxon>Ostariophysi</taxon>
        <taxon>Cypriniformes</taxon>
        <taxon>Cyprinidae</taxon>
        <taxon>Cyprininae</taxon>
        <taxon>Carassius</taxon>
    </lineage>
</organism>
<feature type="region of interest" description="Disordered" evidence="9">
    <location>
        <begin position="38"/>
        <end position="61"/>
    </location>
</feature>
<protein>
    <submittedName>
        <fullName evidence="11">MICOS complex subunit Mic19-like isoform X3</fullName>
    </submittedName>
</protein>
<keyword evidence="5" id="KW-1015">Disulfide bond</keyword>
<keyword evidence="6" id="KW-0449">Lipoprotein</keyword>
<feature type="region of interest" description="Disordered" evidence="9">
    <location>
        <begin position="105"/>
        <end position="152"/>
    </location>
</feature>
<dbReference type="RefSeq" id="XP_026058198.1">
    <property type="nucleotide sequence ID" value="XM_026202413.1"/>
</dbReference>
<evidence type="ECO:0000256" key="2">
    <source>
        <dbReference type="ARBA" id="ARBA00022792"/>
    </source>
</evidence>
<evidence type="ECO:0000256" key="1">
    <source>
        <dbReference type="ARBA" id="ARBA00022707"/>
    </source>
</evidence>
<keyword evidence="10" id="KW-1185">Reference proteome</keyword>
<keyword evidence="1" id="KW-0519">Myristate</keyword>
<dbReference type="Pfam" id="PF05300">
    <property type="entry name" value="MIC19_MIC25"/>
    <property type="match status" value="1"/>
</dbReference>
<evidence type="ECO:0000256" key="3">
    <source>
        <dbReference type="ARBA" id="ARBA00023128"/>
    </source>
</evidence>
<name>A0A6P6JEI8_CARAU</name>
<gene>
    <name evidence="11" type="primary">LOC113043189</name>
</gene>
<dbReference type="InterPro" id="IPR007964">
    <property type="entry name" value="MIC19/MIC25"/>
</dbReference>
<dbReference type="PROSITE" id="PS51808">
    <property type="entry name" value="CHCH"/>
    <property type="match status" value="1"/>
</dbReference>
<dbReference type="GeneID" id="113043189"/>
<accession>A0A6P6JEI8</accession>
<feature type="compositionally biased region" description="Polar residues" evidence="9">
    <location>
        <begin position="49"/>
        <end position="58"/>
    </location>
</feature>
<evidence type="ECO:0000313" key="10">
    <source>
        <dbReference type="Proteomes" id="UP000515129"/>
    </source>
</evidence>
<evidence type="ECO:0000256" key="6">
    <source>
        <dbReference type="ARBA" id="ARBA00023288"/>
    </source>
</evidence>
<comment type="subcellular location">
    <subcellularLocation>
        <location evidence="7">Mitochondrion inner membrane</location>
        <topology evidence="7">Lipid-anchor</topology>
    </subcellularLocation>
</comment>
<dbReference type="PANTHER" id="PTHR21588:SF23">
    <property type="entry name" value="MICOS COMPLEX SUBUNIT MIC19 ISOFORM X1"/>
    <property type="match status" value="1"/>
</dbReference>
<reference evidence="11" key="1">
    <citation type="submission" date="2025-08" db="UniProtKB">
        <authorList>
            <consortium name="RefSeq"/>
        </authorList>
    </citation>
    <scope>IDENTIFICATION</scope>
    <source>
        <strain evidence="11">Wakin</strain>
        <tissue evidence="11">Muscle</tissue>
    </source>
</reference>
<dbReference type="PANTHER" id="PTHR21588">
    <property type="entry name" value="COILED-COIL-HELIX-COILED-COIL-HELIX DOMAIN CONTAINING 6"/>
    <property type="match status" value="1"/>
</dbReference>
<dbReference type="InterPro" id="IPR052632">
    <property type="entry name" value="MICOS_subunit_Mic19"/>
</dbReference>
<feature type="compositionally biased region" description="Polar residues" evidence="9">
    <location>
        <begin position="106"/>
        <end position="117"/>
    </location>
</feature>
<keyword evidence="3" id="KW-0496">Mitochondrion</keyword>
<dbReference type="GO" id="GO:0007007">
    <property type="term" value="P:inner mitochondrial membrane organization"/>
    <property type="evidence" value="ECO:0007669"/>
    <property type="project" value="TreeGrafter"/>
</dbReference>
<proteinExistence type="predicted"/>
<evidence type="ECO:0000313" key="11">
    <source>
        <dbReference type="RefSeq" id="XP_026058198.1"/>
    </source>
</evidence>
<evidence type="ECO:0000256" key="5">
    <source>
        <dbReference type="ARBA" id="ARBA00023157"/>
    </source>
</evidence>
<dbReference type="AlphaFoldDB" id="A0A6P6JEI8"/>
<keyword evidence="2" id="KW-0999">Mitochondrion inner membrane</keyword>
<keyword evidence="8" id="KW-0175">Coiled coil</keyword>
<evidence type="ECO:0000256" key="9">
    <source>
        <dbReference type="SAM" id="MobiDB-lite"/>
    </source>
</evidence>
<evidence type="ECO:0000256" key="8">
    <source>
        <dbReference type="SAM" id="Coils"/>
    </source>
</evidence>
<evidence type="ECO:0000256" key="7">
    <source>
        <dbReference type="ARBA" id="ARBA00034476"/>
    </source>
</evidence>
<sequence>MGGNVSSRHVSFDPAFDEEGVTFVKGIRLSQRVIDRMKESPPVVHPQASPKSSTQSTAPVAPPVERLVPGEHQVPIIPHPPSYASTLVPPPVSVPIKPFVPLVTGTEETSAPPSNLVKSPESLPNPPPTAAPPTSGESMDLPVEPEVSTSPISIPAPIQSVLEESAVSQSGSASSVVLPDEMPCKMQIGPISTGDPAVPCVHLVEEPVAPQLEVFPLETHVVNEEKLKRQLREDLQKLLNEEMKMAEHNMRQQLEEEKAKAKAQAQAAARLQIQDEVQKLLEEEKASYQQTLADAIRMEKLKVQDEHLITQYYWMERKAQKLEEKEKDLENQEALFREQIAKMQEKMARFTKVTAENYKKGLEDAHKRFRRCQIKPVCSDLQSQILKCYAENKGQTMSCSNIASLYIQCVDRARQDKKLSTGG</sequence>